<keyword evidence="3" id="KW-1185">Reference proteome</keyword>
<evidence type="ECO:0000256" key="1">
    <source>
        <dbReference type="SAM" id="MobiDB-lite"/>
    </source>
</evidence>
<feature type="region of interest" description="Disordered" evidence="1">
    <location>
        <begin position="123"/>
        <end position="146"/>
    </location>
</feature>
<feature type="compositionally biased region" description="Basic residues" evidence="1">
    <location>
        <begin position="209"/>
        <end position="244"/>
    </location>
</feature>
<feature type="region of interest" description="Disordered" evidence="1">
    <location>
        <begin position="703"/>
        <end position="726"/>
    </location>
</feature>
<evidence type="ECO:0000313" key="2">
    <source>
        <dbReference type="EnsemblMetazoa" id="GBRI034667-PA"/>
    </source>
</evidence>
<name>A0A1A9WW50_9MUSC</name>
<reference evidence="2" key="2">
    <citation type="submission" date="2020-05" db="UniProtKB">
        <authorList>
            <consortium name="EnsemblMetazoa"/>
        </authorList>
    </citation>
    <scope>IDENTIFICATION</scope>
    <source>
        <strain evidence="2">IAEA</strain>
    </source>
</reference>
<accession>A0A1A9WW50</accession>
<dbReference type="SUPFAM" id="SSF50353">
    <property type="entry name" value="Cytokine"/>
    <property type="match status" value="1"/>
</dbReference>
<feature type="compositionally biased region" description="Basic and acidic residues" evidence="1">
    <location>
        <begin position="134"/>
        <end position="144"/>
    </location>
</feature>
<feature type="region of interest" description="Disordered" evidence="1">
    <location>
        <begin position="199"/>
        <end position="253"/>
    </location>
</feature>
<reference evidence="3" key="1">
    <citation type="submission" date="2014-03" db="EMBL/GenBank/DDBJ databases">
        <authorList>
            <person name="Aksoy S."/>
            <person name="Warren W."/>
            <person name="Wilson R.K."/>
        </authorList>
    </citation>
    <scope>NUCLEOTIDE SEQUENCE [LARGE SCALE GENOMIC DNA]</scope>
    <source>
        <strain evidence="3">IAEA</strain>
    </source>
</reference>
<dbReference type="VEuPathDB" id="VectorBase:GBRI034667"/>
<dbReference type="InterPro" id="IPR008996">
    <property type="entry name" value="IL1/FGF"/>
</dbReference>
<dbReference type="STRING" id="37001.A0A1A9WW50"/>
<dbReference type="AlphaFoldDB" id="A0A1A9WW50"/>
<dbReference type="EnsemblMetazoa" id="GBRI034667-RA">
    <property type="protein sequence ID" value="GBRI034667-PA"/>
    <property type="gene ID" value="GBRI034667"/>
</dbReference>
<proteinExistence type="predicted"/>
<feature type="compositionally biased region" description="Basic and acidic residues" evidence="1">
    <location>
        <begin position="324"/>
        <end position="336"/>
    </location>
</feature>
<sequence length="872" mass="98741">MRGIGSLRALVKYQSENRQKELQETCYFNETIVHGYFVFRSVVDLQRRIGFTPRGKAVGPKKNVNDACYMFTKIPTDQFLHQHTHFFPLNSEATMTKPQIAQQSTMNSINIYEDVGLNIESSREADGEVSGNSKQEHLNQDNNRRFNGIENRHIDKKKQDHQDQTQDYIKNLNLSSVKNSNLGSIKPHDSINDYMKEQKQQRLHFPNPPHKKKHQVRHHHNDPHTLERRKHHEQKEKRKQRQHIKSSPTNFTTLSITTTKTTAMTLISTTPTLLKITLKKAASNYPKYSRVATTIGADISSTISSTTVNKRKSRRRKANKGRTNHTEQHSGSDIPNERNHLMVQLNKPIRNSVEALPAVNPRQSFNTSRKISQNPPNQKNVNITEEETQSASSTTYEMQQSTTESVSIWEKFPSPIATTTNEEVSLSSSMSPYFSDRPSTVNEDSLQDIANAAAVFNKSATSKMEEGSLKIYLSQKANFNHVILTTPKITTAQQLNKIDEESVTEANLLSLSKIVQSTISFTSNTLWVNVSLKTNASKGGQVSTKLQKSKPNDVSNLNTIPNDWDKLQENSSLVNISFEDKNDEPKLTIPNTTTAWNTVKENEHNQLLTFQVPQIENHIEKTENYLEMATNPFLSVFSRRNTIANQAIGYFHTTPFSSIDEDGRMDVKFENDTQEKNKILPLRISPITPKAVATTTTLKPELNLIMPTSPSPESPSKRKHNDNDSIRQTNNSLIKHMTNGNQVPLLSLSTVLTSPPTSLATLIINKSAKNCSQKLLATPFHQLTYIRNQAGEIDMDNIDNINVYPDLLEEHAGSITAFPRREDDNDSQLTLITAYLPTSGTATLPESIRIAKIKVNRERKRRLHLRSISFYT</sequence>
<feature type="compositionally biased region" description="Polar residues" evidence="1">
    <location>
        <begin position="364"/>
        <end position="383"/>
    </location>
</feature>
<feature type="region of interest" description="Disordered" evidence="1">
    <location>
        <begin position="364"/>
        <end position="394"/>
    </location>
</feature>
<feature type="compositionally biased region" description="Basic residues" evidence="1">
    <location>
        <begin position="309"/>
        <end position="323"/>
    </location>
</feature>
<protein>
    <submittedName>
        <fullName evidence="2">Uncharacterized protein</fullName>
    </submittedName>
</protein>
<evidence type="ECO:0000313" key="3">
    <source>
        <dbReference type="Proteomes" id="UP000091820"/>
    </source>
</evidence>
<organism evidence="2 3">
    <name type="scientific">Glossina brevipalpis</name>
    <dbReference type="NCBI Taxonomy" id="37001"/>
    <lineage>
        <taxon>Eukaryota</taxon>
        <taxon>Metazoa</taxon>
        <taxon>Ecdysozoa</taxon>
        <taxon>Arthropoda</taxon>
        <taxon>Hexapoda</taxon>
        <taxon>Insecta</taxon>
        <taxon>Pterygota</taxon>
        <taxon>Neoptera</taxon>
        <taxon>Endopterygota</taxon>
        <taxon>Diptera</taxon>
        <taxon>Brachycera</taxon>
        <taxon>Muscomorpha</taxon>
        <taxon>Hippoboscoidea</taxon>
        <taxon>Glossinidae</taxon>
        <taxon>Glossina</taxon>
    </lineage>
</organism>
<dbReference type="Proteomes" id="UP000091820">
    <property type="component" value="Unassembled WGS sequence"/>
</dbReference>
<feature type="region of interest" description="Disordered" evidence="1">
    <location>
        <begin position="304"/>
        <end position="336"/>
    </location>
</feature>